<sequence>MIPAQPPSKRKASEDPNPLTNAAKKARKDNVALNKRKLLNGEEQPGGLVIIRAPPSRPPSSQNLNPPSSTTPPSDSVPLHATT</sequence>
<dbReference type="AlphaFoldDB" id="A0A4S4KW72"/>
<comment type="caution">
    <text evidence="2">The sequence shown here is derived from an EMBL/GenBank/DDBJ whole genome shotgun (WGS) entry which is preliminary data.</text>
</comment>
<organism evidence="2 3">
    <name type="scientific">Bondarzewia mesenterica</name>
    <dbReference type="NCBI Taxonomy" id="1095465"/>
    <lineage>
        <taxon>Eukaryota</taxon>
        <taxon>Fungi</taxon>
        <taxon>Dikarya</taxon>
        <taxon>Basidiomycota</taxon>
        <taxon>Agaricomycotina</taxon>
        <taxon>Agaricomycetes</taxon>
        <taxon>Russulales</taxon>
        <taxon>Bondarzewiaceae</taxon>
        <taxon>Bondarzewia</taxon>
    </lineage>
</organism>
<evidence type="ECO:0000256" key="1">
    <source>
        <dbReference type="SAM" id="MobiDB-lite"/>
    </source>
</evidence>
<protein>
    <submittedName>
        <fullName evidence="2">Uncharacterized protein</fullName>
    </submittedName>
</protein>
<dbReference type="OrthoDB" id="3364649at2759"/>
<keyword evidence="3" id="KW-1185">Reference proteome</keyword>
<feature type="compositionally biased region" description="Low complexity" evidence="1">
    <location>
        <begin position="59"/>
        <end position="83"/>
    </location>
</feature>
<gene>
    <name evidence="2" type="ORF">EW146_g10515</name>
</gene>
<dbReference type="EMBL" id="SGPL01001430">
    <property type="protein sequence ID" value="THH03052.1"/>
    <property type="molecule type" value="Genomic_DNA"/>
</dbReference>
<feature type="region of interest" description="Disordered" evidence="1">
    <location>
        <begin position="1"/>
        <end position="83"/>
    </location>
</feature>
<dbReference type="Proteomes" id="UP000310158">
    <property type="component" value="Unassembled WGS sequence"/>
</dbReference>
<proteinExistence type="predicted"/>
<reference evidence="2 3" key="1">
    <citation type="submission" date="2019-02" db="EMBL/GenBank/DDBJ databases">
        <title>Genome sequencing of the rare red list fungi Bondarzewia mesenterica.</title>
        <authorList>
            <person name="Buettner E."/>
            <person name="Kellner H."/>
        </authorList>
    </citation>
    <scope>NUCLEOTIDE SEQUENCE [LARGE SCALE GENOMIC DNA]</scope>
    <source>
        <strain evidence="2 3">DSM 108281</strain>
    </source>
</reference>
<evidence type="ECO:0000313" key="3">
    <source>
        <dbReference type="Proteomes" id="UP000310158"/>
    </source>
</evidence>
<feature type="non-terminal residue" evidence="2">
    <location>
        <position position="83"/>
    </location>
</feature>
<name>A0A4S4KW72_9AGAM</name>
<evidence type="ECO:0000313" key="2">
    <source>
        <dbReference type="EMBL" id="THH03052.1"/>
    </source>
</evidence>
<accession>A0A4S4KW72</accession>